<keyword evidence="10" id="KW-1185">Reference proteome</keyword>
<evidence type="ECO:0000256" key="4">
    <source>
        <dbReference type="ARBA" id="ARBA00022679"/>
    </source>
</evidence>
<keyword evidence="1" id="KW-0813">Transport</keyword>
<evidence type="ECO:0000313" key="9">
    <source>
        <dbReference type="EMBL" id="EGX70092.1"/>
    </source>
</evidence>
<keyword evidence="6" id="KW-0418">Kinase</keyword>
<gene>
    <name evidence="9" type="ORF">HMPREF9452_01539</name>
</gene>
<accession>G1WJM6</accession>
<dbReference type="GO" id="GO:0008982">
    <property type="term" value="F:protein-N(PI)-phosphohistidine-sugar phosphotransferase activity"/>
    <property type="evidence" value="ECO:0007669"/>
    <property type="project" value="InterPro"/>
</dbReference>
<proteinExistence type="predicted"/>
<evidence type="ECO:0000256" key="5">
    <source>
        <dbReference type="ARBA" id="ARBA00022683"/>
    </source>
</evidence>
<sequence length="98" mass="10632">MKWMLCCFAGMTTSILGAKLEEEARGRGLDVEVKVFPIAEAESAMDGMQAILLGPHVKYMAEELAKTAGDIPIYIIPPQDFGMMNTKKIVDAVLEAIG</sequence>
<evidence type="ECO:0000256" key="3">
    <source>
        <dbReference type="ARBA" id="ARBA00022597"/>
    </source>
</evidence>
<evidence type="ECO:0000313" key="10">
    <source>
        <dbReference type="Proteomes" id="UP000004830"/>
    </source>
</evidence>
<dbReference type="PANTHER" id="PTHR34581:SF2">
    <property type="entry name" value="PTS SYSTEM N,N'-DIACETYLCHITOBIOSE-SPECIFIC EIIB COMPONENT"/>
    <property type="match status" value="1"/>
</dbReference>
<dbReference type="Pfam" id="PF02302">
    <property type="entry name" value="PTS_IIB"/>
    <property type="match status" value="1"/>
</dbReference>
<dbReference type="Gene3D" id="3.40.50.2300">
    <property type="match status" value="1"/>
</dbReference>
<dbReference type="PROSITE" id="PS51100">
    <property type="entry name" value="PTS_EIIB_TYPE_3"/>
    <property type="match status" value="1"/>
</dbReference>
<organism evidence="9 10">
    <name type="scientific">Collinsella tanakaei YIT 12063</name>
    <dbReference type="NCBI Taxonomy" id="742742"/>
    <lineage>
        <taxon>Bacteria</taxon>
        <taxon>Bacillati</taxon>
        <taxon>Actinomycetota</taxon>
        <taxon>Coriobacteriia</taxon>
        <taxon>Coriobacteriales</taxon>
        <taxon>Coriobacteriaceae</taxon>
        <taxon>Collinsella</taxon>
    </lineage>
</organism>
<reference evidence="9 10" key="1">
    <citation type="submission" date="2011-06" db="EMBL/GenBank/DDBJ databases">
        <title>The Genome Sequence of Collinsella tanakaei YIT 12063.</title>
        <authorList>
            <consortium name="The Broad Institute Genome Sequencing Platform"/>
            <person name="Earl A."/>
            <person name="Ward D."/>
            <person name="Feldgarden M."/>
            <person name="Gevers D."/>
            <person name="Morotomi M."/>
            <person name="Young S.K."/>
            <person name="Zeng Q."/>
            <person name="Gargeya S."/>
            <person name="Fitzgerald M."/>
            <person name="Haas B."/>
            <person name="Abouelleil A."/>
            <person name="Alvarado L."/>
            <person name="Arachchi H.M."/>
            <person name="Berlin A."/>
            <person name="Brown A."/>
            <person name="Chapman S.B."/>
            <person name="Chen Z."/>
            <person name="Dunbar C."/>
            <person name="Freedman E."/>
            <person name="Gearin G."/>
            <person name="Gellesch M."/>
            <person name="Goldberg J."/>
            <person name="Griggs A."/>
            <person name="Gujja S."/>
            <person name="Heiman D."/>
            <person name="Howarth C."/>
            <person name="Larson L."/>
            <person name="Lui A."/>
            <person name="MacDonald P.J.P."/>
            <person name="Mehta T."/>
            <person name="Montmayeur A."/>
            <person name="Murphy C."/>
            <person name="Neiman D."/>
            <person name="Pearson M."/>
            <person name="Priest M."/>
            <person name="Roberts A."/>
            <person name="Saif S."/>
            <person name="Shea T."/>
            <person name="Shenoy N."/>
            <person name="Sisk P."/>
            <person name="Stolte C."/>
            <person name="Sykes S."/>
            <person name="Wortman J."/>
            <person name="Nusbaum C."/>
            <person name="Birren B."/>
        </authorList>
    </citation>
    <scope>NUCLEOTIDE SEQUENCE [LARGE SCALE GENOMIC DNA]</scope>
    <source>
        <strain evidence="9 10">YIT 12063</strain>
    </source>
</reference>
<evidence type="ECO:0000256" key="2">
    <source>
        <dbReference type="ARBA" id="ARBA00022553"/>
    </source>
</evidence>
<evidence type="ECO:0000256" key="7">
    <source>
        <dbReference type="PROSITE-ProRule" id="PRU00423"/>
    </source>
</evidence>
<keyword evidence="4" id="KW-0808">Transferase</keyword>
<dbReference type="OrthoDB" id="9808134at2"/>
<evidence type="ECO:0000256" key="1">
    <source>
        <dbReference type="ARBA" id="ARBA00022448"/>
    </source>
</evidence>
<dbReference type="GO" id="GO:0009401">
    <property type="term" value="P:phosphoenolpyruvate-dependent sugar phosphotransferase system"/>
    <property type="evidence" value="ECO:0007669"/>
    <property type="project" value="UniProtKB-KW"/>
</dbReference>
<feature type="domain" description="PTS EIIB type-3" evidence="8">
    <location>
        <begin position="1"/>
        <end position="98"/>
    </location>
</feature>
<dbReference type="eggNOG" id="COG1440">
    <property type="taxonomic scope" value="Bacteria"/>
</dbReference>
<dbReference type="SUPFAM" id="SSF52794">
    <property type="entry name" value="PTS system IIB component-like"/>
    <property type="match status" value="1"/>
</dbReference>
<dbReference type="Proteomes" id="UP000004830">
    <property type="component" value="Unassembled WGS sequence"/>
</dbReference>
<comment type="caution">
    <text evidence="9">The sequence shown here is derived from an EMBL/GenBank/DDBJ whole genome shotgun (WGS) entry which is preliminary data.</text>
</comment>
<dbReference type="GO" id="GO:0016301">
    <property type="term" value="F:kinase activity"/>
    <property type="evidence" value="ECO:0007669"/>
    <property type="project" value="UniProtKB-KW"/>
</dbReference>
<evidence type="ECO:0000256" key="6">
    <source>
        <dbReference type="ARBA" id="ARBA00022777"/>
    </source>
</evidence>
<dbReference type="InterPro" id="IPR013012">
    <property type="entry name" value="PTS_EIIB_3"/>
</dbReference>
<name>G1WJM6_9ACTN</name>
<dbReference type="HOGENOM" id="CLU_147323_2_1_11"/>
<dbReference type="InterPro" id="IPR036095">
    <property type="entry name" value="PTS_EIIB-like_sf"/>
</dbReference>
<dbReference type="EMBL" id="ADLS01000019">
    <property type="protein sequence ID" value="EGX70092.1"/>
    <property type="molecule type" value="Genomic_DNA"/>
</dbReference>
<keyword evidence="3" id="KW-0762">Sugar transport</keyword>
<dbReference type="AlphaFoldDB" id="G1WJM6"/>
<dbReference type="STRING" id="742742.HMPREF9452_01539"/>
<dbReference type="InterPro" id="IPR003501">
    <property type="entry name" value="PTS_EIIB_2/3"/>
</dbReference>
<protein>
    <recommendedName>
        <fullName evidence="8">PTS EIIB type-3 domain-containing protein</fullName>
    </recommendedName>
</protein>
<dbReference type="PANTHER" id="PTHR34581">
    <property type="entry name" value="PTS SYSTEM N,N'-DIACETYLCHITOBIOSE-SPECIFIC EIIB COMPONENT"/>
    <property type="match status" value="1"/>
</dbReference>
<dbReference type="RefSeq" id="WP_009141573.1">
    <property type="nucleotide sequence ID" value="NZ_JH126470.1"/>
</dbReference>
<dbReference type="GeneID" id="62759238"/>
<dbReference type="PATRIC" id="fig|742742.3.peg.1519"/>
<feature type="modified residue" description="Phosphocysteine; by EIIA" evidence="7">
    <location>
        <position position="7"/>
    </location>
</feature>
<evidence type="ECO:0000259" key="8">
    <source>
        <dbReference type="PROSITE" id="PS51100"/>
    </source>
</evidence>
<dbReference type="InterPro" id="IPR051819">
    <property type="entry name" value="PTS_sugar-specific_EIIB"/>
</dbReference>
<keyword evidence="5" id="KW-0598">Phosphotransferase system</keyword>
<keyword evidence="2" id="KW-0597">Phosphoprotein</keyword>